<keyword evidence="1" id="KW-0732">Signal</keyword>
<dbReference type="OrthoDB" id="3565018at2759"/>
<comment type="caution">
    <text evidence="3">The sequence shown here is derived from an EMBL/GenBank/DDBJ whole genome shotgun (WGS) entry which is preliminary data.</text>
</comment>
<dbReference type="AlphaFoldDB" id="A0A9P7RG86"/>
<protein>
    <recommendedName>
        <fullName evidence="2">DUF7580 domain-containing protein</fullName>
    </recommendedName>
</protein>
<evidence type="ECO:0000313" key="3">
    <source>
        <dbReference type="EMBL" id="KAG7055009.1"/>
    </source>
</evidence>
<dbReference type="Proteomes" id="UP000699042">
    <property type="component" value="Unassembled WGS sequence"/>
</dbReference>
<name>A0A9P7RG86_9PEZI</name>
<feature type="signal peptide" evidence="1">
    <location>
        <begin position="1"/>
        <end position="18"/>
    </location>
</feature>
<gene>
    <name evidence="3" type="ORF">JMJ77_007478</name>
</gene>
<dbReference type="PANTHER" id="PTHR35186">
    <property type="entry name" value="ANK_REP_REGION DOMAIN-CONTAINING PROTEIN"/>
    <property type="match status" value="1"/>
</dbReference>
<accession>A0A9P7RG86</accession>
<feature type="chain" id="PRO_5040191574" description="DUF7580 domain-containing protein" evidence="1">
    <location>
        <begin position="19"/>
        <end position="561"/>
    </location>
</feature>
<dbReference type="PANTHER" id="PTHR35186:SF4">
    <property type="entry name" value="PRION-INHIBITION AND PROPAGATION HELO DOMAIN-CONTAINING PROTEIN"/>
    <property type="match status" value="1"/>
</dbReference>
<organism evidence="3 4">
    <name type="scientific">Colletotrichum scovillei</name>
    <dbReference type="NCBI Taxonomy" id="1209932"/>
    <lineage>
        <taxon>Eukaryota</taxon>
        <taxon>Fungi</taxon>
        <taxon>Dikarya</taxon>
        <taxon>Ascomycota</taxon>
        <taxon>Pezizomycotina</taxon>
        <taxon>Sordariomycetes</taxon>
        <taxon>Hypocreomycetidae</taxon>
        <taxon>Glomerellales</taxon>
        <taxon>Glomerellaceae</taxon>
        <taxon>Colletotrichum</taxon>
        <taxon>Colletotrichum acutatum species complex</taxon>
    </lineage>
</organism>
<evidence type="ECO:0000259" key="2">
    <source>
        <dbReference type="Pfam" id="PF24476"/>
    </source>
</evidence>
<dbReference type="EMBL" id="JAESDN010000002">
    <property type="protein sequence ID" value="KAG7055009.1"/>
    <property type="molecule type" value="Genomic_DNA"/>
</dbReference>
<keyword evidence="4" id="KW-1185">Reference proteome</keyword>
<feature type="domain" description="DUF7580" evidence="2">
    <location>
        <begin position="319"/>
        <end position="554"/>
    </location>
</feature>
<evidence type="ECO:0000256" key="1">
    <source>
        <dbReference type="SAM" id="SignalP"/>
    </source>
</evidence>
<proteinExistence type="predicted"/>
<dbReference type="Pfam" id="PF24476">
    <property type="entry name" value="DUF7580"/>
    <property type="match status" value="1"/>
</dbReference>
<reference evidence="3" key="1">
    <citation type="submission" date="2021-05" db="EMBL/GenBank/DDBJ databases">
        <title>Comparative genomics of three Colletotrichum scovillei strains and genetic complementation revealed genes involved fungal growth and virulence on chili pepper.</title>
        <authorList>
            <person name="Hsieh D.-K."/>
            <person name="Chuang S.-C."/>
            <person name="Chen C.-Y."/>
            <person name="Chao Y.-T."/>
            <person name="Lu M.-Y.J."/>
            <person name="Lee M.-H."/>
            <person name="Shih M.-C."/>
        </authorList>
    </citation>
    <scope>NUCLEOTIDE SEQUENCE</scope>
    <source>
        <strain evidence="3">Coll-153</strain>
    </source>
</reference>
<evidence type="ECO:0000313" key="4">
    <source>
        <dbReference type="Proteomes" id="UP000699042"/>
    </source>
</evidence>
<dbReference type="InterPro" id="IPR056002">
    <property type="entry name" value="DUF7580"/>
</dbReference>
<sequence length="561" mass="63446">MAEVAGLALAVLPLLISALEHRQGISRPLRAFFKFRQELSTALIDLRYVFVAYDQSVRLLLNTRVSGDEMSRMIADHQDQLWMSQNLSSQLKRDLGSAYDESMRLLKRIEATMETIAADLDIGGSDQVLQHGLQTIIAANPQISDPKTPSSQKYQLRGRLKFTRKIGKVTEGIHQLEEYNRKLQSLLDNAKKIGAAQNLDEPASQTSIQFVADLQTIQANVARVHNGLIGRWCLKPQGHQTGLLLEQRLRRRRRHRQGPLNSVGMQDRYGVSIRRCAERSWFDTEVHVSCDVDTATSYPNITIAPPEPSTSAQRSSSVVSEVRDICMAIQSAVYPKSGFSLNKTNVLYGFHHLETRSYFLANSAVTLNGYLPVIKRKEHSIPDLYCLAITLAASVLQLSETPWLVKPWNRNKIFFIRQKDRDQISVDIKHPYLIYQYDEVSSPPDCRTVSVSPGQQNMLELAVMLLELHSGIPIETLTKDEELGRDGARNEFTKFLTASRVLRQQVDDGQISFGFMTAIQHCLNCWNDPRPSFDGDSDFVQSIQEHVLAPLEGEMMRFMYG</sequence>